<evidence type="ECO:0000313" key="4">
    <source>
        <dbReference type="EMBL" id="VDN16264.1"/>
    </source>
</evidence>
<dbReference type="Pfam" id="PF12796">
    <property type="entry name" value="Ank_2"/>
    <property type="match status" value="1"/>
</dbReference>
<name>A0A3P7LHI8_DIBLA</name>
<feature type="repeat" description="ANK" evidence="3">
    <location>
        <begin position="53"/>
        <end position="85"/>
    </location>
</feature>
<dbReference type="OrthoDB" id="4772757at2759"/>
<dbReference type="SUPFAM" id="SSF48403">
    <property type="entry name" value="Ankyrin repeat"/>
    <property type="match status" value="1"/>
</dbReference>
<accession>A0A3P7LHI8</accession>
<dbReference type="InterPro" id="IPR051165">
    <property type="entry name" value="Multifunctional_ANK_Repeat"/>
</dbReference>
<proteinExistence type="predicted"/>
<dbReference type="PRINTS" id="PR01415">
    <property type="entry name" value="ANKYRIN"/>
</dbReference>
<keyword evidence="2 3" id="KW-0040">ANK repeat</keyword>
<dbReference type="InterPro" id="IPR002110">
    <property type="entry name" value="Ankyrin_rpt"/>
</dbReference>
<keyword evidence="5" id="KW-1185">Reference proteome</keyword>
<keyword evidence="1" id="KW-0677">Repeat</keyword>
<gene>
    <name evidence="4" type="ORF">DILT_LOCUS12095</name>
</gene>
<dbReference type="Proteomes" id="UP000281553">
    <property type="component" value="Unassembled WGS sequence"/>
</dbReference>
<protein>
    <submittedName>
        <fullName evidence="4">Uncharacterized protein</fullName>
    </submittedName>
</protein>
<dbReference type="AlphaFoldDB" id="A0A3P7LHI8"/>
<dbReference type="SMART" id="SM00248">
    <property type="entry name" value="ANK"/>
    <property type="match status" value="4"/>
</dbReference>
<evidence type="ECO:0000256" key="1">
    <source>
        <dbReference type="ARBA" id="ARBA00022737"/>
    </source>
</evidence>
<dbReference type="InterPro" id="IPR036770">
    <property type="entry name" value="Ankyrin_rpt-contain_sf"/>
</dbReference>
<dbReference type="PROSITE" id="PS50088">
    <property type="entry name" value="ANK_REPEAT"/>
    <property type="match status" value="2"/>
</dbReference>
<dbReference type="EMBL" id="UYRU01065239">
    <property type="protein sequence ID" value="VDN16264.1"/>
    <property type="molecule type" value="Genomic_DNA"/>
</dbReference>
<dbReference type="PROSITE" id="PS50297">
    <property type="entry name" value="ANK_REP_REGION"/>
    <property type="match status" value="2"/>
</dbReference>
<evidence type="ECO:0000256" key="2">
    <source>
        <dbReference type="ARBA" id="ARBA00023043"/>
    </source>
</evidence>
<feature type="repeat" description="ANK" evidence="3">
    <location>
        <begin position="86"/>
        <end position="118"/>
    </location>
</feature>
<dbReference type="Gene3D" id="1.25.40.20">
    <property type="entry name" value="Ankyrin repeat-containing domain"/>
    <property type="match status" value="2"/>
</dbReference>
<dbReference type="PANTHER" id="PTHR24123:SF33">
    <property type="entry name" value="PROTEIN HOS4"/>
    <property type="match status" value="1"/>
</dbReference>
<organism evidence="4 5">
    <name type="scientific">Dibothriocephalus latus</name>
    <name type="common">Fish tapeworm</name>
    <name type="synonym">Diphyllobothrium latum</name>
    <dbReference type="NCBI Taxonomy" id="60516"/>
    <lineage>
        <taxon>Eukaryota</taxon>
        <taxon>Metazoa</taxon>
        <taxon>Spiralia</taxon>
        <taxon>Lophotrochozoa</taxon>
        <taxon>Platyhelminthes</taxon>
        <taxon>Cestoda</taxon>
        <taxon>Eucestoda</taxon>
        <taxon>Diphyllobothriidea</taxon>
        <taxon>Diphyllobothriidae</taxon>
        <taxon>Dibothriocephalus</taxon>
    </lineage>
</organism>
<sequence length="237" mass="25412">MDDSLSNHTHMDPMVKVFLDDVSTKSTNINEFLKTASNAKYFLVDARRPNCPGGDTALHVAARSGNLSVLALAIEAGADIEAVNTAGKRPLHEAAQCGHPECVQFLIENGANLASRAGVEPIIYELTAFCAALISGRTKNGRTPLHCLALSKAVHPTASVRIASSFLLHDARLLYSADACGCLPIMDALRQGNLQLAHFLLDESVNSPEILLRRDKVGYQAIHVAAEAGQVSAYYFS</sequence>
<dbReference type="PANTHER" id="PTHR24123">
    <property type="entry name" value="ANKYRIN REPEAT-CONTAINING"/>
    <property type="match status" value="1"/>
</dbReference>
<reference evidence="4 5" key="1">
    <citation type="submission" date="2018-11" db="EMBL/GenBank/DDBJ databases">
        <authorList>
            <consortium name="Pathogen Informatics"/>
        </authorList>
    </citation>
    <scope>NUCLEOTIDE SEQUENCE [LARGE SCALE GENOMIC DNA]</scope>
</reference>
<evidence type="ECO:0000313" key="5">
    <source>
        <dbReference type="Proteomes" id="UP000281553"/>
    </source>
</evidence>
<evidence type="ECO:0000256" key="3">
    <source>
        <dbReference type="PROSITE-ProRule" id="PRU00023"/>
    </source>
</evidence>